<evidence type="ECO:0000313" key="1">
    <source>
        <dbReference type="EMBL" id="SIS47226.1"/>
    </source>
</evidence>
<keyword evidence="2" id="KW-1185">Reference proteome</keyword>
<evidence type="ECO:0000313" key="2">
    <source>
        <dbReference type="Proteomes" id="UP000187608"/>
    </source>
</evidence>
<dbReference type="EMBL" id="FTOC01000005">
    <property type="protein sequence ID" value="SIS47226.1"/>
    <property type="molecule type" value="Genomic_DNA"/>
</dbReference>
<protein>
    <submittedName>
        <fullName evidence="1">Uncharacterized protein</fullName>
    </submittedName>
</protein>
<accession>A0A1N7JD79</accession>
<dbReference type="Proteomes" id="UP000187608">
    <property type="component" value="Unassembled WGS sequence"/>
</dbReference>
<proteinExistence type="predicted"/>
<name>A0A1N7JD79_9BACI</name>
<gene>
    <name evidence="1" type="ORF">SAMN05421687_10560</name>
</gene>
<dbReference type="RefSeq" id="WP_076558637.1">
    <property type="nucleotide sequence ID" value="NZ_FTOC01000005.1"/>
</dbReference>
<dbReference type="AlphaFoldDB" id="A0A1N7JD79"/>
<dbReference type="STRING" id="570947.SAMN05421687_10560"/>
<organism evidence="1 2">
    <name type="scientific">Salimicrobium flavidum</name>
    <dbReference type="NCBI Taxonomy" id="570947"/>
    <lineage>
        <taxon>Bacteria</taxon>
        <taxon>Bacillati</taxon>
        <taxon>Bacillota</taxon>
        <taxon>Bacilli</taxon>
        <taxon>Bacillales</taxon>
        <taxon>Bacillaceae</taxon>
        <taxon>Salimicrobium</taxon>
    </lineage>
</organism>
<dbReference type="OrthoDB" id="2972321at2"/>
<sequence length="71" mass="8525">MMRETIVIEGEVEGMKFEKCLDVYVEDWEEVEKAILRFYGTEVESFVELTVEKGWTNCFWTYDMRNELSIV</sequence>
<reference evidence="2" key="1">
    <citation type="submission" date="2017-01" db="EMBL/GenBank/DDBJ databases">
        <authorList>
            <person name="Varghese N."/>
            <person name="Submissions S."/>
        </authorList>
    </citation>
    <scope>NUCLEOTIDE SEQUENCE [LARGE SCALE GENOMIC DNA]</scope>
    <source>
        <strain evidence="2">DSM 23127</strain>
    </source>
</reference>